<evidence type="ECO:0000256" key="2">
    <source>
        <dbReference type="ARBA" id="ARBA00012513"/>
    </source>
</evidence>
<dbReference type="InterPro" id="IPR011992">
    <property type="entry name" value="EF-hand-dom_pair"/>
</dbReference>
<dbReference type="InterPro" id="IPR008271">
    <property type="entry name" value="Ser/Thr_kinase_AS"/>
</dbReference>
<feature type="compositionally biased region" description="Basic and acidic residues" evidence="15">
    <location>
        <begin position="591"/>
        <end position="604"/>
    </location>
</feature>
<evidence type="ECO:0000256" key="4">
    <source>
        <dbReference type="ARBA" id="ARBA00022679"/>
    </source>
</evidence>
<comment type="catalytic activity">
    <reaction evidence="12">
        <text>L-threonyl-[protein] + ATP = O-phospho-L-threonyl-[protein] + ADP + H(+)</text>
        <dbReference type="Rhea" id="RHEA:46608"/>
        <dbReference type="Rhea" id="RHEA-COMP:11060"/>
        <dbReference type="Rhea" id="RHEA-COMP:11605"/>
        <dbReference type="ChEBI" id="CHEBI:15378"/>
        <dbReference type="ChEBI" id="CHEBI:30013"/>
        <dbReference type="ChEBI" id="CHEBI:30616"/>
        <dbReference type="ChEBI" id="CHEBI:61977"/>
        <dbReference type="ChEBI" id="CHEBI:456216"/>
        <dbReference type="EC" id="2.7.11.1"/>
    </reaction>
</comment>
<evidence type="ECO:0000256" key="1">
    <source>
        <dbReference type="ARBA" id="ARBA00001946"/>
    </source>
</evidence>
<dbReference type="GO" id="GO:0004674">
    <property type="term" value="F:protein serine/threonine kinase activity"/>
    <property type="evidence" value="ECO:0007669"/>
    <property type="project" value="UniProtKB-KW"/>
</dbReference>
<keyword evidence="9" id="KW-0106">Calcium</keyword>
<gene>
    <name evidence="18" type="ORF">SEMRO_510_G157290.1</name>
</gene>
<comment type="caution">
    <text evidence="18">The sequence shown here is derived from an EMBL/GenBank/DDBJ whole genome shotgun (WGS) entry which is preliminary data.</text>
</comment>
<evidence type="ECO:0000259" key="16">
    <source>
        <dbReference type="PROSITE" id="PS50011"/>
    </source>
</evidence>
<dbReference type="Pfam" id="PF00069">
    <property type="entry name" value="Pkinase"/>
    <property type="match status" value="1"/>
</dbReference>
<dbReference type="Gene3D" id="1.10.510.10">
    <property type="entry name" value="Transferase(Phosphotransferase) domain 1"/>
    <property type="match status" value="1"/>
</dbReference>
<dbReference type="PROSITE" id="PS00018">
    <property type="entry name" value="EF_HAND_1"/>
    <property type="match status" value="1"/>
</dbReference>
<dbReference type="Proteomes" id="UP001153069">
    <property type="component" value="Unassembled WGS sequence"/>
</dbReference>
<evidence type="ECO:0000256" key="15">
    <source>
        <dbReference type="SAM" id="MobiDB-lite"/>
    </source>
</evidence>
<dbReference type="GO" id="GO:0005524">
    <property type="term" value="F:ATP binding"/>
    <property type="evidence" value="ECO:0007669"/>
    <property type="project" value="UniProtKB-UniRule"/>
</dbReference>
<keyword evidence="8 18" id="KW-0418">Kinase</keyword>
<comment type="catalytic activity">
    <reaction evidence="13">
        <text>L-seryl-[protein] + ATP = O-phospho-L-seryl-[protein] + ADP + H(+)</text>
        <dbReference type="Rhea" id="RHEA:17989"/>
        <dbReference type="Rhea" id="RHEA-COMP:9863"/>
        <dbReference type="Rhea" id="RHEA-COMP:11604"/>
        <dbReference type="ChEBI" id="CHEBI:15378"/>
        <dbReference type="ChEBI" id="CHEBI:29999"/>
        <dbReference type="ChEBI" id="CHEBI:30616"/>
        <dbReference type="ChEBI" id="CHEBI:83421"/>
        <dbReference type="ChEBI" id="CHEBI:456216"/>
        <dbReference type="EC" id="2.7.11.1"/>
    </reaction>
</comment>
<evidence type="ECO:0000256" key="14">
    <source>
        <dbReference type="PROSITE-ProRule" id="PRU10141"/>
    </source>
</evidence>
<evidence type="ECO:0000256" key="12">
    <source>
        <dbReference type="ARBA" id="ARBA00047899"/>
    </source>
</evidence>
<evidence type="ECO:0000256" key="6">
    <source>
        <dbReference type="ARBA" id="ARBA00022737"/>
    </source>
</evidence>
<dbReference type="CDD" id="cd00051">
    <property type="entry name" value="EFh"/>
    <property type="match status" value="1"/>
</dbReference>
<dbReference type="PROSITE" id="PS00108">
    <property type="entry name" value="PROTEIN_KINASE_ST"/>
    <property type="match status" value="1"/>
</dbReference>
<feature type="binding site" evidence="14">
    <location>
        <position position="69"/>
    </location>
    <ligand>
        <name>ATP</name>
        <dbReference type="ChEBI" id="CHEBI:30616"/>
    </ligand>
</feature>
<dbReference type="GO" id="GO:0005509">
    <property type="term" value="F:calcium ion binding"/>
    <property type="evidence" value="ECO:0007669"/>
    <property type="project" value="InterPro"/>
</dbReference>
<keyword evidence="7 14" id="KW-0547">Nucleotide-binding</keyword>
<feature type="domain" description="EF-hand" evidence="17">
    <location>
        <begin position="347"/>
        <end position="382"/>
    </location>
</feature>
<dbReference type="AlphaFoldDB" id="A0A9N8DZV3"/>
<dbReference type="PROSITE" id="PS50222">
    <property type="entry name" value="EF_HAND_2"/>
    <property type="match status" value="3"/>
</dbReference>
<dbReference type="InterPro" id="IPR002048">
    <property type="entry name" value="EF_hand_dom"/>
</dbReference>
<evidence type="ECO:0000256" key="5">
    <source>
        <dbReference type="ARBA" id="ARBA00022723"/>
    </source>
</evidence>
<proteinExistence type="inferred from homology"/>
<comment type="similarity">
    <text evidence="11">Belongs to the protein kinase superfamily. Ser/Thr protein kinase family. CDPK subfamily.</text>
</comment>
<evidence type="ECO:0000256" key="8">
    <source>
        <dbReference type="ARBA" id="ARBA00022777"/>
    </source>
</evidence>
<organism evidence="18 19">
    <name type="scientific">Seminavis robusta</name>
    <dbReference type="NCBI Taxonomy" id="568900"/>
    <lineage>
        <taxon>Eukaryota</taxon>
        <taxon>Sar</taxon>
        <taxon>Stramenopiles</taxon>
        <taxon>Ochrophyta</taxon>
        <taxon>Bacillariophyta</taxon>
        <taxon>Bacillariophyceae</taxon>
        <taxon>Bacillariophycidae</taxon>
        <taxon>Naviculales</taxon>
        <taxon>Naviculaceae</taxon>
        <taxon>Seminavis</taxon>
    </lineage>
</organism>
<evidence type="ECO:0000256" key="9">
    <source>
        <dbReference type="ARBA" id="ARBA00022837"/>
    </source>
</evidence>
<dbReference type="FunFam" id="1.10.238.10:FF:000585">
    <property type="entry name" value="Calcium-dependent protein kinase-a"/>
    <property type="match status" value="1"/>
</dbReference>
<evidence type="ECO:0000256" key="11">
    <source>
        <dbReference type="ARBA" id="ARBA00024334"/>
    </source>
</evidence>
<dbReference type="InterPro" id="IPR000719">
    <property type="entry name" value="Prot_kinase_dom"/>
</dbReference>
<dbReference type="EMBL" id="CAICTM010000509">
    <property type="protein sequence ID" value="CAB9511941.1"/>
    <property type="molecule type" value="Genomic_DNA"/>
</dbReference>
<keyword evidence="19" id="KW-1185">Reference proteome</keyword>
<reference evidence="18" key="1">
    <citation type="submission" date="2020-06" db="EMBL/GenBank/DDBJ databases">
        <authorList>
            <consortium name="Plant Systems Biology data submission"/>
        </authorList>
    </citation>
    <scope>NUCLEOTIDE SEQUENCE</scope>
    <source>
        <strain evidence="18">D6</strain>
    </source>
</reference>
<evidence type="ECO:0000256" key="3">
    <source>
        <dbReference type="ARBA" id="ARBA00022527"/>
    </source>
</evidence>
<dbReference type="InterPro" id="IPR011009">
    <property type="entry name" value="Kinase-like_dom_sf"/>
</dbReference>
<feature type="domain" description="EF-hand" evidence="17">
    <location>
        <begin position="468"/>
        <end position="496"/>
    </location>
</feature>
<dbReference type="FunFam" id="1.10.510.10:FF:000571">
    <property type="entry name" value="Maternal embryonic leucine zipper kinase"/>
    <property type="match status" value="1"/>
</dbReference>
<name>A0A9N8DZV3_9STRA</name>
<feature type="domain" description="Protein kinase" evidence="16">
    <location>
        <begin position="40"/>
        <end position="296"/>
    </location>
</feature>
<dbReference type="EC" id="2.7.11.1" evidence="2"/>
<evidence type="ECO:0000313" key="18">
    <source>
        <dbReference type="EMBL" id="CAB9511941.1"/>
    </source>
</evidence>
<feature type="domain" description="EF-hand" evidence="17">
    <location>
        <begin position="420"/>
        <end position="455"/>
    </location>
</feature>
<evidence type="ECO:0000256" key="7">
    <source>
        <dbReference type="ARBA" id="ARBA00022741"/>
    </source>
</evidence>
<keyword evidence="6" id="KW-0677">Repeat</keyword>
<evidence type="ECO:0000256" key="13">
    <source>
        <dbReference type="ARBA" id="ARBA00048679"/>
    </source>
</evidence>
<evidence type="ECO:0000256" key="10">
    <source>
        <dbReference type="ARBA" id="ARBA00022840"/>
    </source>
</evidence>
<keyword evidence="4" id="KW-0808">Transferase</keyword>
<dbReference type="SUPFAM" id="SSF47473">
    <property type="entry name" value="EF-hand"/>
    <property type="match status" value="1"/>
</dbReference>
<dbReference type="PROSITE" id="PS00107">
    <property type="entry name" value="PROTEIN_KINASE_ATP"/>
    <property type="match status" value="1"/>
</dbReference>
<protein>
    <recommendedName>
        <fullName evidence="2">non-specific serine/threonine protein kinase</fullName>
        <ecNumber evidence="2">2.7.11.1</ecNumber>
    </recommendedName>
</protein>
<dbReference type="CDD" id="cd05117">
    <property type="entry name" value="STKc_CAMK"/>
    <property type="match status" value="1"/>
</dbReference>
<dbReference type="InterPro" id="IPR017441">
    <property type="entry name" value="Protein_kinase_ATP_BS"/>
</dbReference>
<sequence length="636" mass="71330">MSSNLPELSLAPPTLAAATTVKFNAGQFVSRRKDKVSKHYQIKSALGSGGYGDVFLATHKQSGAERAIKVIDKSKWNSRENEAVINEFNIVKDLDHPNLLKMYEMFEDHRHYYIITDIYKGGELFDEIEANGAFAEEDTAVLMMNVLSCVNYCHKKGIVHRDLKPENILLTSSKKLDDLKLIDFGLASYFKPGQRLKDSVGSAYYKAPEVLNEDYGEKCDVWTCGVICFILLAGYAPFDGDDDQQIEDEIRSGDFEFDDPIWDMISEDAKDFIEECLTYNEKHRPTAAEALTHPWLENTRKAGKKNFVKKEGDSIQNSLNNMANFHASSKLKQATLAFIASQLLLKEEKHAIDEVFRALDTNCDGKLTPDEIKDGYRDFFDKELSQEEVDTIFKRVNFRGTGAIDYSEFVVASMFEKNLLDDARLEAAFKNFDKDGDGFIDADNIRKVLSNFGSVGSKDSMDDYINTKIIGEFDEGGNGQISFTDFKRMMFQTVKEQPKRRGRRGSFLEAVDHGSLEAADGPEPEPLLRPGQKKRSGSIKDVTGAMEYMTIFDSAKEGSGSNPLFASRQRFASVRGSANSQKKKLMPTRTTTRDTVKAYDEKTRPPLTASYSGDLKLLAKKASSGGLLEEEDEDSD</sequence>
<keyword evidence="5" id="KW-0479">Metal-binding</keyword>
<dbReference type="InterPro" id="IPR050205">
    <property type="entry name" value="CDPK_Ser/Thr_kinases"/>
</dbReference>
<dbReference type="SMART" id="SM00220">
    <property type="entry name" value="S_TKc"/>
    <property type="match status" value="1"/>
</dbReference>
<dbReference type="InterPro" id="IPR018247">
    <property type="entry name" value="EF_Hand_1_Ca_BS"/>
</dbReference>
<feature type="region of interest" description="Disordered" evidence="15">
    <location>
        <begin position="513"/>
        <end position="540"/>
    </location>
</feature>
<dbReference type="Pfam" id="PF13499">
    <property type="entry name" value="EF-hand_7"/>
    <property type="match status" value="2"/>
</dbReference>
<evidence type="ECO:0000259" key="17">
    <source>
        <dbReference type="PROSITE" id="PS50222"/>
    </source>
</evidence>
<dbReference type="Gene3D" id="1.10.238.10">
    <property type="entry name" value="EF-hand"/>
    <property type="match status" value="2"/>
</dbReference>
<dbReference type="Gene3D" id="3.30.200.20">
    <property type="entry name" value="Phosphorylase Kinase, domain 1"/>
    <property type="match status" value="1"/>
</dbReference>
<dbReference type="SUPFAM" id="SSF56112">
    <property type="entry name" value="Protein kinase-like (PK-like)"/>
    <property type="match status" value="1"/>
</dbReference>
<evidence type="ECO:0000313" key="19">
    <source>
        <dbReference type="Proteomes" id="UP001153069"/>
    </source>
</evidence>
<keyword evidence="3" id="KW-0723">Serine/threonine-protein kinase</keyword>
<comment type="cofactor">
    <cofactor evidence="1">
        <name>Mg(2+)</name>
        <dbReference type="ChEBI" id="CHEBI:18420"/>
    </cofactor>
</comment>
<dbReference type="PANTHER" id="PTHR24349">
    <property type="entry name" value="SERINE/THREONINE-PROTEIN KINASE"/>
    <property type="match status" value="1"/>
</dbReference>
<dbReference type="SMART" id="SM00054">
    <property type="entry name" value="EFh"/>
    <property type="match status" value="3"/>
</dbReference>
<dbReference type="OrthoDB" id="40902at2759"/>
<keyword evidence="10 14" id="KW-0067">ATP-binding</keyword>
<dbReference type="PROSITE" id="PS50011">
    <property type="entry name" value="PROTEIN_KINASE_DOM"/>
    <property type="match status" value="1"/>
</dbReference>
<dbReference type="FunFam" id="3.30.200.20:FF:000315">
    <property type="entry name" value="Calcium-dependent protein kinase 3"/>
    <property type="match status" value="1"/>
</dbReference>
<accession>A0A9N8DZV3</accession>
<feature type="region of interest" description="Disordered" evidence="15">
    <location>
        <begin position="572"/>
        <end position="611"/>
    </location>
</feature>